<proteinExistence type="predicted"/>
<evidence type="ECO:0000313" key="3">
    <source>
        <dbReference type="Proteomes" id="UP000178911"/>
    </source>
</evidence>
<dbReference type="AlphaFoldDB" id="A0A1F8GID1"/>
<accession>A0A1F8GID1</accession>
<gene>
    <name evidence="2" type="ORF">A3A13_00400</name>
</gene>
<dbReference type="Pfam" id="PF13384">
    <property type="entry name" value="HTH_23"/>
    <property type="match status" value="1"/>
</dbReference>
<name>A0A1F8GID1_9BACT</name>
<dbReference type="STRING" id="1802695.A3A13_00400"/>
<comment type="caution">
    <text evidence="2">The sequence shown here is derived from an EMBL/GenBank/DDBJ whole genome shotgun (WGS) entry which is preliminary data.</text>
</comment>
<sequence length="220" mass="26191">MKYREKVLALKLRKNGISYSKILERIKVSKSTLSIWLRDIELTSEQKKQLINKMDRVRYEVAKRKVTARKKRTEEIIRNAKREVAFLKKDPLFLIGLALYWAEGAKNPVESVKFANSDEKMILLMMKWFRKVCKVPEKKIKIHIHMHTLHIRKDIINYWSEVTKVAPTQFYRPYIKPTSLGQRRNILYNGTCSIIIHDKNLFRRILGWKLGLQKHFNIPS</sequence>
<evidence type="ECO:0000313" key="2">
    <source>
        <dbReference type="EMBL" id="OGN25061.1"/>
    </source>
</evidence>
<keyword evidence="1" id="KW-0175">Coiled coil</keyword>
<feature type="coiled-coil region" evidence="1">
    <location>
        <begin position="63"/>
        <end position="90"/>
    </location>
</feature>
<reference evidence="2 3" key="1">
    <citation type="journal article" date="2016" name="Nat. Commun.">
        <title>Thousands of microbial genomes shed light on interconnected biogeochemical processes in an aquifer system.</title>
        <authorList>
            <person name="Anantharaman K."/>
            <person name="Brown C.T."/>
            <person name="Hug L.A."/>
            <person name="Sharon I."/>
            <person name="Castelle C.J."/>
            <person name="Probst A.J."/>
            <person name="Thomas B.C."/>
            <person name="Singh A."/>
            <person name="Wilkins M.J."/>
            <person name="Karaoz U."/>
            <person name="Brodie E.L."/>
            <person name="Williams K.H."/>
            <person name="Hubbard S.S."/>
            <person name="Banfield J.F."/>
        </authorList>
    </citation>
    <scope>NUCLEOTIDE SEQUENCE [LARGE SCALE GENOMIC DNA]</scope>
</reference>
<dbReference type="EMBL" id="MGKJ01000005">
    <property type="protein sequence ID" value="OGN25061.1"/>
    <property type="molecule type" value="Genomic_DNA"/>
</dbReference>
<dbReference type="Proteomes" id="UP000178911">
    <property type="component" value="Unassembled WGS sequence"/>
</dbReference>
<protein>
    <submittedName>
        <fullName evidence="2">Uncharacterized protein</fullName>
    </submittedName>
</protein>
<evidence type="ECO:0000256" key="1">
    <source>
        <dbReference type="SAM" id="Coils"/>
    </source>
</evidence>
<organism evidence="2 3">
    <name type="scientific">Candidatus Yanofskybacteria bacterium RIFCSPLOWO2_01_FULL_43_22</name>
    <dbReference type="NCBI Taxonomy" id="1802695"/>
    <lineage>
        <taxon>Bacteria</taxon>
        <taxon>Candidatus Yanofskyibacteriota</taxon>
    </lineage>
</organism>